<evidence type="ECO:0000313" key="2">
    <source>
        <dbReference type="Proteomes" id="UP001283361"/>
    </source>
</evidence>
<comment type="caution">
    <text evidence="1">The sequence shown here is derived from an EMBL/GenBank/DDBJ whole genome shotgun (WGS) entry which is preliminary data.</text>
</comment>
<proteinExistence type="predicted"/>
<dbReference type="AlphaFoldDB" id="A0AAE1EDL0"/>
<sequence length="177" mass="19548">MIRIAAITALEALLPSVLFFALSLCPSLKFKPYFFCVIEPGAAIGDSCEQTALTHNPEEMSNIPFNPVSYHSPPKTLDTNLHRNLAAVSRACQKHFQKHEIGSQRSGSSQQHNNGIILLDYLPQLPCRDAIHFTGRVRRELQSLGDADRLLQVAATCDRLTLEFTQPHGTQSGVVVL</sequence>
<gene>
    <name evidence="1" type="ORF">RRG08_049983</name>
</gene>
<name>A0AAE1EDL0_9GAST</name>
<accession>A0AAE1EDL0</accession>
<reference evidence="1" key="1">
    <citation type="journal article" date="2023" name="G3 (Bethesda)">
        <title>A reference genome for the long-term kleptoplast-retaining sea slug Elysia crispata morphotype clarki.</title>
        <authorList>
            <person name="Eastman K.E."/>
            <person name="Pendleton A.L."/>
            <person name="Shaikh M.A."/>
            <person name="Suttiyut T."/>
            <person name="Ogas R."/>
            <person name="Tomko P."/>
            <person name="Gavelis G."/>
            <person name="Widhalm J.R."/>
            <person name="Wisecaver J.H."/>
        </authorList>
    </citation>
    <scope>NUCLEOTIDE SEQUENCE</scope>
    <source>
        <strain evidence="1">ECLA1</strain>
    </source>
</reference>
<keyword evidence="2" id="KW-1185">Reference proteome</keyword>
<dbReference type="Proteomes" id="UP001283361">
    <property type="component" value="Unassembled WGS sequence"/>
</dbReference>
<dbReference type="EMBL" id="JAWDGP010000265">
    <property type="protein sequence ID" value="KAK3802093.1"/>
    <property type="molecule type" value="Genomic_DNA"/>
</dbReference>
<protein>
    <submittedName>
        <fullName evidence="1">Uncharacterized protein</fullName>
    </submittedName>
</protein>
<organism evidence="1 2">
    <name type="scientific">Elysia crispata</name>
    <name type="common">lettuce slug</name>
    <dbReference type="NCBI Taxonomy" id="231223"/>
    <lineage>
        <taxon>Eukaryota</taxon>
        <taxon>Metazoa</taxon>
        <taxon>Spiralia</taxon>
        <taxon>Lophotrochozoa</taxon>
        <taxon>Mollusca</taxon>
        <taxon>Gastropoda</taxon>
        <taxon>Heterobranchia</taxon>
        <taxon>Euthyneura</taxon>
        <taxon>Panpulmonata</taxon>
        <taxon>Sacoglossa</taxon>
        <taxon>Placobranchoidea</taxon>
        <taxon>Plakobranchidae</taxon>
        <taxon>Elysia</taxon>
    </lineage>
</organism>
<evidence type="ECO:0000313" key="1">
    <source>
        <dbReference type="EMBL" id="KAK3802093.1"/>
    </source>
</evidence>